<accession>A0ABS6RX10</accession>
<dbReference type="Proteomes" id="UP001196980">
    <property type="component" value="Unassembled WGS sequence"/>
</dbReference>
<dbReference type="InterPro" id="IPR003593">
    <property type="entry name" value="AAA+_ATPase"/>
</dbReference>
<evidence type="ECO:0000256" key="3">
    <source>
        <dbReference type="ARBA" id="ARBA00022840"/>
    </source>
</evidence>
<keyword evidence="1" id="KW-0813">Transport</keyword>
<keyword evidence="2" id="KW-0547">Nucleotide-binding</keyword>
<feature type="domain" description="ABC transporter" evidence="4">
    <location>
        <begin position="2"/>
        <end position="238"/>
    </location>
</feature>
<dbReference type="PANTHER" id="PTHR43023">
    <property type="entry name" value="PROTEIN TRIGALACTOSYLDIACYLGLYCEROL 3, CHLOROPLASTIC"/>
    <property type="match status" value="1"/>
</dbReference>
<evidence type="ECO:0000313" key="5">
    <source>
        <dbReference type="EMBL" id="MBV6340793.1"/>
    </source>
</evidence>
<dbReference type="InterPro" id="IPR017871">
    <property type="entry name" value="ABC_transporter-like_CS"/>
</dbReference>
<keyword evidence="3 5" id="KW-0067">ATP-binding</keyword>
<dbReference type="PROSITE" id="PS50893">
    <property type="entry name" value="ABC_TRANSPORTER_2"/>
    <property type="match status" value="1"/>
</dbReference>
<dbReference type="EMBL" id="JABXWD010000047">
    <property type="protein sequence ID" value="MBV6340793.1"/>
    <property type="molecule type" value="Genomic_DNA"/>
</dbReference>
<keyword evidence="6" id="KW-1185">Reference proteome</keyword>
<dbReference type="GO" id="GO:0005524">
    <property type="term" value="F:ATP binding"/>
    <property type="evidence" value="ECO:0007669"/>
    <property type="project" value="UniProtKB-KW"/>
</dbReference>
<sequence length="242" mass="26507">MITISNVHKTFDGQHVLRGVDLSINEGELIAIIGKSGGGKSVLLKNIIGLQKPDSGSISFDGVDITSIDLRQLNKVRERFGVLFQSGALFDSMTVYNNIAFPLRERYKLHESEIRERVTGALGEVGLMDVDNKYPAELSGGMKKRAALARALVTKPQVVFFDEPTTGLDPVLKDSIHRLIKQCHTNIGFTGIIISHEIPDIFSVADRVAMLHEGVIVQDGSPTDIINSQLPSVREFVHAGSY</sequence>
<reference evidence="5 6" key="1">
    <citation type="journal article" date="2020" name="J Geophys Res Biogeosci">
        <title>Magnetotaxis as an Adaptation to Enable Bacterial Shuttling of Microbial Sulfur and Sulfur Cycling Across Aquatic Oxic#Anoxic Interfaces.</title>
        <authorList>
            <person name="Li J."/>
            <person name="Liu P."/>
            <person name="Wang J."/>
            <person name="Roberts A.P."/>
            <person name="Pan Y."/>
        </authorList>
    </citation>
    <scope>NUCLEOTIDE SEQUENCE [LARGE SCALE GENOMIC DNA]</scope>
    <source>
        <strain evidence="5 6">MYR-1_YQ</strain>
    </source>
</reference>
<name>A0ABS6RX10_9BACT</name>
<comment type="caution">
    <text evidence="5">The sequence shown here is derived from an EMBL/GenBank/DDBJ whole genome shotgun (WGS) entry which is preliminary data.</text>
</comment>
<evidence type="ECO:0000259" key="4">
    <source>
        <dbReference type="PROSITE" id="PS50893"/>
    </source>
</evidence>
<evidence type="ECO:0000313" key="6">
    <source>
        <dbReference type="Proteomes" id="UP001196980"/>
    </source>
</evidence>
<dbReference type="Pfam" id="PF00005">
    <property type="entry name" value="ABC_tran"/>
    <property type="match status" value="1"/>
</dbReference>
<proteinExistence type="predicted"/>
<dbReference type="InterPro" id="IPR003439">
    <property type="entry name" value="ABC_transporter-like_ATP-bd"/>
</dbReference>
<dbReference type="RefSeq" id="WP_218251409.1">
    <property type="nucleotide sequence ID" value="NZ_JABXWD010000047.1"/>
</dbReference>
<organism evidence="5 6">
    <name type="scientific">Candidatus Magnetobacterium casense</name>
    <dbReference type="NCBI Taxonomy" id="1455061"/>
    <lineage>
        <taxon>Bacteria</taxon>
        <taxon>Pseudomonadati</taxon>
        <taxon>Nitrospirota</taxon>
        <taxon>Thermodesulfovibrionia</taxon>
        <taxon>Thermodesulfovibrionales</taxon>
        <taxon>Candidatus Magnetobacteriaceae</taxon>
        <taxon>Candidatus Magnetobacterium</taxon>
    </lineage>
</organism>
<gene>
    <name evidence="5" type="ORF">HWQ67_04270</name>
</gene>
<protein>
    <submittedName>
        <fullName evidence="5">ABC transporter ATP-binding protein</fullName>
    </submittedName>
</protein>
<dbReference type="PANTHER" id="PTHR43023:SF6">
    <property type="entry name" value="INTERMEMBRANE PHOSPHOLIPID TRANSPORT SYSTEM ATP-BINDING PROTEIN MLAF"/>
    <property type="match status" value="1"/>
</dbReference>
<dbReference type="SMART" id="SM00382">
    <property type="entry name" value="AAA"/>
    <property type="match status" value="1"/>
</dbReference>
<evidence type="ECO:0000256" key="2">
    <source>
        <dbReference type="ARBA" id="ARBA00022741"/>
    </source>
</evidence>
<dbReference type="PROSITE" id="PS00211">
    <property type="entry name" value="ABC_TRANSPORTER_1"/>
    <property type="match status" value="1"/>
</dbReference>
<evidence type="ECO:0000256" key="1">
    <source>
        <dbReference type="ARBA" id="ARBA00022448"/>
    </source>
</evidence>
<dbReference type="CDD" id="cd03261">
    <property type="entry name" value="ABC_Org_Solvent_Resistant"/>
    <property type="match status" value="1"/>
</dbReference>